<feature type="signal peptide" evidence="1">
    <location>
        <begin position="1"/>
        <end position="25"/>
    </location>
</feature>
<comment type="caution">
    <text evidence="2">The sequence shown here is derived from an EMBL/GenBank/DDBJ whole genome shotgun (WGS) entry which is preliminary data.</text>
</comment>
<evidence type="ECO:0000313" key="3">
    <source>
        <dbReference type="Proteomes" id="UP000530928"/>
    </source>
</evidence>
<evidence type="ECO:0000256" key="1">
    <source>
        <dbReference type="SAM" id="SignalP"/>
    </source>
</evidence>
<dbReference type="RefSeq" id="WP_181614082.1">
    <property type="nucleotide sequence ID" value="NZ_BAABAM010000009.1"/>
</dbReference>
<sequence>MRAKWVGLLGVAAACALVPSLPSLGSEATRMVRDTPLVRPVAVSAPEPSLLVENTFHVTHGIEVGDRLLLVNDDYAIRAGQVAPGVAVEADGDLTGSPDRVGVYSDTVRFCRGPTCLDEHITLVVHRNVPWEPGVLTFPGKVGAMIDSVIQIDGGPPDVLATFTVTDASKLPANVAIGPDGHVGGVPVRPGVSEIPVRICVAGNCAGVVVTLIVV</sequence>
<name>A0A7W0HU24_9ACTN</name>
<dbReference type="PROSITE" id="PS51257">
    <property type="entry name" value="PROKAR_LIPOPROTEIN"/>
    <property type="match status" value="1"/>
</dbReference>
<dbReference type="Proteomes" id="UP000530928">
    <property type="component" value="Unassembled WGS sequence"/>
</dbReference>
<gene>
    <name evidence="2" type="ORF">HNR30_006702</name>
</gene>
<keyword evidence="1" id="KW-0732">Signal</keyword>
<dbReference type="AlphaFoldDB" id="A0A7W0HU24"/>
<protein>
    <submittedName>
        <fullName evidence="2">Uncharacterized protein</fullName>
    </submittedName>
</protein>
<proteinExistence type="predicted"/>
<reference evidence="2 3" key="1">
    <citation type="submission" date="2020-07" db="EMBL/GenBank/DDBJ databases">
        <title>Genomic Encyclopedia of Type Strains, Phase IV (KMG-IV): sequencing the most valuable type-strain genomes for metagenomic binning, comparative biology and taxonomic classification.</title>
        <authorList>
            <person name="Goeker M."/>
        </authorList>
    </citation>
    <scope>NUCLEOTIDE SEQUENCE [LARGE SCALE GENOMIC DNA]</scope>
    <source>
        <strain evidence="2 3">DSM 45533</strain>
    </source>
</reference>
<dbReference type="EMBL" id="JACDUR010000007">
    <property type="protein sequence ID" value="MBA2895316.1"/>
    <property type="molecule type" value="Genomic_DNA"/>
</dbReference>
<organism evidence="2 3">
    <name type="scientific">Nonomuraea soli</name>
    <dbReference type="NCBI Taxonomy" id="1032476"/>
    <lineage>
        <taxon>Bacteria</taxon>
        <taxon>Bacillati</taxon>
        <taxon>Actinomycetota</taxon>
        <taxon>Actinomycetes</taxon>
        <taxon>Streptosporangiales</taxon>
        <taxon>Streptosporangiaceae</taxon>
        <taxon>Nonomuraea</taxon>
    </lineage>
</organism>
<feature type="chain" id="PRO_5039476321" evidence="1">
    <location>
        <begin position="26"/>
        <end position="215"/>
    </location>
</feature>
<evidence type="ECO:0000313" key="2">
    <source>
        <dbReference type="EMBL" id="MBA2895316.1"/>
    </source>
</evidence>
<keyword evidence="3" id="KW-1185">Reference proteome</keyword>
<accession>A0A7W0HU24</accession>